<dbReference type="RefSeq" id="WP_083048738.1">
    <property type="nucleotide sequence ID" value="NZ_MWQY01000004.1"/>
</dbReference>
<dbReference type="SUPFAM" id="SSF46785">
    <property type="entry name" value="Winged helix' DNA-binding domain"/>
    <property type="match status" value="1"/>
</dbReference>
<keyword evidence="4" id="KW-1185">Reference proteome</keyword>
<gene>
    <name evidence="3" type="ORF">B4O97_04520</name>
</gene>
<organism evidence="3 4">
    <name type="scientific">Marispirochaeta aestuarii</name>
    <dbReference type="NCBI Taxonomy" id="1963862"/>
    <lineage>
        <taxon>Bacteria</taxon>
        <taxon>Pseudomonadati</taxon>
        <taxon>Spirochaetota</taxon>
        <taxon>Spirochaetia</taxon>
        <taxon>Spirochaetales</taxon>
        <taxon>Spirochaetaceae</taxon>
        <taxon>Marispirochaeta</taxon>
    </lineage>
</organism>
<dbReference type="PANTHER" id="PTHR18964:SF149">
    <property type="entry name" value="BIFUNCTIONAL UDP-N-ACETYLGLUCOSAMINE 2-EPIMERASE_N-ACETYLMANNOSAMINE KINASE"/>
    <property type="match status" value="1"/>
</dbReference>
<accession>A0A1Y1S0K7</accession>
<dbReference type="Gene3D" id="1.10.10.10">
    <property type="entry name" value="Winged helix-like DNA-binding domain superfamily/Winged helix DNA-binding domain"/>
    <property type="match status" value="1"/>
</dbReference>
<evidence type="ECO:0000313" key="4">
    <source>
        <dbReference type="Proteomes" id="UP000192343"/>
    </source>
</evidence>
<dbReference type="InterPro" id="IPR000600">
    <property type="entry name" value="ROK"/>
</dbReference>
<dbReference type="InterPro" id="IPR000835">
    <property type="entry name" value="HTH_MarR-typ"/>
</dbReference>
<evidence type="ECO:0000313" key="3">
    <source>
        <dbReference type="EMBL" id="ORC36893.1"/>
    </source>
</evidence>
<proteinExistence type="inferred from homology"/>
<feature type="domain" description="HTH marR-type" evidence="2">
    <location>
        <begin position="15"/>
        <end position="58"/>
    </location>
</feature>
<dbReference type="AlphaFoldDB" id="A0A1Y1S0K7"/>
<dbReference type="InterPro" id="IPR043129">
    <property type="entry name" value="ATPase_NBD"/>
</dbReference>
<dbReference type="PANTHER" id="PTHR18964">
    <property type="entry name" value="ROK (REPRESSOR, ORF, KINASE) FAMILY"/>
    <property type="match status" value="1"/>
</dbReference>
<dbReference type="Pfam" id="PF01047">
    <property type="entry name" value="MarR"/>
    <property type="match status" value="1"/>
</dbReference>
<comment type="caution">
    <text evidence="3">The sequence shown here is derived from an EMBL/GenBank/DDBJ whole genome shotgun (WGS) entry which is preliminary data.</text>
</comment>
<comment type="similarity">
    <text evidence="1">Belongs to the ROK (NagC/XylR) family.</text>
</comment>
<evidence type="ECO:0000256" key="1">
    <source>
        <dbReference type="ARBA" id="ARBA00006479"/>
    </source>
</evidence>
<dbReference type="InterPro" id="IPR036388">
    <property type="entry name" value="WH-like_DNA-bd_sf"/>
</dbReference>
<dbReference type="OrthoDB" id="369851at2"/>
<evidence type="ECO:0000259" key="2">
    <source>
        <dbReference type="Pfam" id="PF01047"/>
    </source>
</evidence>
<dbReference type="GO" id="GO:0003700">
    <property type="term" value="F:DNA-binding transcription factor activity"/>
    <property type="evidence" value="ECO:0007669"/>
    <property type="project" value="InterPro"/>
</dbReference>
<name>A0A1Y1S0K7_9SPIO</name>
<dbReference type="Pfam" id="PF00480">
    <property type="entry name" value="ROK"/>
    <property type="match status" value="1"/>
</dbReference>
<dbReference type="Proteomes" id="UP000192343">
    <property type="component" value="Unassembled WGS sequence"/>
</dbReference>
<reference evidence="3 4" key="1">
    <citation type="submission" date="2017-03" db="EMBL/GenBank/DDBJ databases">
        <title>Draft Genome sequence of Marispirochaeta sp. strain JC444.</title>
        <authorList>
            <person name="Shivani Y."/>
            <person name="Subhash Y."/>
            <person name="Sasikala C."/>
            <person name="Ramana C."/>
        </authorList>
    </citation>
    <scope>NUCLEOTIDE SEQUENCE [LARGE SCALE GENOMIC DNA]</scope>
    <source>
        <strain evidence="3 4">JC444</strain>
    </source>
</reference>
<dbReference type="EMBL" id="MWQY01000004">
    <property type="protein sequence ID" value="ORC36893.1"/>
    <property type="molecule type" value="Genomic_DNA"/>
</dbReference>
<sequence>MEINTKTKAGLITVIRVLRRLWTGGPASRATLARELELDKSTLTKVCGRLIKAGLIHRVMEGTVGRQGGRRPTLLDIRAAKGAVAGLEIQPDRIRMVYTDLQGQTLMEETREILSSNRKLSAILDTVAEGFSRDRDGLPVLGAGIAIPGIIDPWEGKILRSTPLQVDKAFPLAEEMEQRLAVPVICDNDANCCAWGSIFAIPDLGNRTSFAALLGDLRGSVLSTGFSLVLGGEEVYHGSGYSAGEFRSIFCPEGGDRQFAAAARPREETLPAHTPADTMEELCRNTAFLVNMLNLNAVAIAGTLADERETFSSTLQREIRRNWIYPPAPECPVYCAPGGKHSSAFGAAALFLRQLCRVPVLSRTGYGYDGSLFLRVFGSSL</sequence>
<dbReference type="STRING" id="1963862.B4O97_04520"/>
<dbReference type="Gene3D" id="3.30.420.40">
    <property type="match status" value="2"/>
</dbReference>
<dbReference type="SUPFAM" id="SSF53067">
    <property type="entry name" value="Actin-like ATPase domain"/>
    <property type="match status" value="1"/>
</dbReference>
<dbReference type="CDD" id="cd23763">
    <property type="entry name" value="ASKHA_ATPase_ROK"/>
    <property type="match status" value="1"/>
</dbReference>
<protein>
    <recommendedName>
        <fullName evidence="2">HTH marR-type domain-containing protein</fullName>
    </recommendedName>
</protein>
<dbReference type="InterPro" id="IPR036390">
    <property type="entry name" value="WH_DNA-bd_sf"/>
</dbReference>